<feature type="transmembrane region" description="Helical" evidence="11">
    <location>
        <begin position="104"/>
        <end position="125"/>
    </location>
</feature>
<dbReference type="RefSeq" id="WP_367956177.1">
    <property type="nucleotide sequence ID" value="NZ_JBDPGJ010000005.1"/>
</dbReference>
<dbReference type="CDD" id="cd06579">
    <property type="entry name" value="TM_PBP1_transp_AraH_like"/>
    <property type="match status" value="1"/>
</dbReference>
<evidence type="ECO:0000256" key="1">
    <source>
        <dbReference type="ARBA" id="ARBA00004651"/>
    </source>
</evidence>
<dbReference type="PANTHER" id="PTHR32196">
    <property type="entry name" value="ABC TRANSPORTER PERMEASE PROTEIN YPHD-RELATED-RELATED"/>
    <property type="match status" value="1"/>
</dbReference>
<feature type="transmembrane region" description="Helical" evidence="11">
    <location>
        <begin position="48"/>
        <end position="68"/>
    </location>
</feature>
<evidence type="ECO:0000256" key="5">
    <source>
        <dbReference type="ARBA" id="ARBA00022519"/>
    </source>
</evidence>
<dbReference type="InterPro" id="IPR001851">
    <property type="entry name" value="ABC_transp_permease"/>
</dbReference>
<dbReference type="EMBL" id="JBDPGJ010000005">
    <property type="protein sequence ID" value="MEX0408309.1"/>
    <property type="molecule type" value="Genomic_DNA"/>
</dbReference>
<feature type="transmembrane region" description="Helical" evidence="11">
    <location>
        <begin position="172"/>
        <end position="196"/>
    </location>
</feature>
<sequence>MTSPEATADAPAQWARNMAARLAGLPVAYAATAILILCAALMRPNLLQPFLLMLIVRQAAPLGLAVIGQSICIRLLSLDLSFGGVAMAVSYITTSGAIPVSEPVLILLSVLLGLTVGLANAYFIAIRRASSVMVTLAMVLILGGVVTALTQFRSPGDAPEILRYLGQTRIGIVPLALPIWLAVLIPMALFMRYSVFGRYVDAIGSNPNAAWTSGIPYVRVIFVAHVLSSLFAVFSAFLLVGFVGFGSLSLGSDLALNSLAAVILGGVTFGSGRGGMLGPAVAAFMLMFSFNLLTSFGLGEPGKQMAQGAILVLAAIAYASRSAHR</sequence>
<dbReference type="PANTHER" id="PTHR32196:SF71">
    <property type="entry name" value="AUTOINDUCER 2 IMPORT SYSTEM PERMEASE PROTEIN LSRD"/>
    <property type="match status" value="1"/>
</dbReference>
<evidence type="ECO:0000256" key="10">
    <source>
        <dbReference type="ARBA" id="ARBA00039381"/>
    </source>
</evidence>
<feature type="transmembrane region" description="Helical" evidence="11">
    <location>
        <begin position="80"/>
        <end position="98"/>
    </location>
</feature>
<keyword evidence="5" id="KW-0997">Cell inner membrane</keyword>
<evidence type="ECO:0000313" key="13">
    <source>
        <dbReference type="Proteomes" id="UP001556692"/>
    </source>
</evidence>
<evidence type="ECO:0000256" key="8">
    <source>
        <dbReference type="ARBA" id="ARBA00023136"/>
    </source>
</evidence>
<feature type="transmembrane region" description="Helical" evidence="11">
    <location>
        <begin position="132"/>
        <end position="152"/>
    </location>
</feature>
<comment type="subcellular location">
    <subcellularLocation>
        <location evidence="1">Cell membrane</location>
        <topology evidence="1">Multi-pass membrane protein</topology>
    </subcellularLocation>
</comment>
<keyword evidence="8 11" id="KW-0472">Membrane</keyword>
<name>A0ABV3SQT9_9HYPH</name>
<keyword evidence="7 11" id="KW-1133">Transmembrane helix</keyword>
<evidence type="ECO:0000256" key="6">
    <source>
        <dbReference type="ARBA" id="ARBA00022692"/>
    </source>
</evidence>
<keyword evidence="13" id="KW-1185">Reference proteome</keyword>
<evidence type="ECO:0000256" key="3">
    <source>
        <dbReference type="ARBA" id="ARBA00022448"/>
    </source>
</evidence>
<comment type="subunit">
    <text evidence="2">The complex is composed of two ATP-binding proteins (LsrA), two transmembrane proteins (LsrC and LsrD) and a solute-binding protein (LsrB).</text>
</comment>
<feature type="transmembrane region" description="Helical" evidence="11">
    <location>
        <begin position="22"/>
        <end position="42"/>
    </location>
</feature>
<proteinExistence type="predicted"/>
<keyword evidence="4" id="KW-1003">Cell membrane</keyword>
<accession>A0ABV3SQT9</accession>
<protein>
    <recommendedName>
        <fullName evidence="10">Autoinducer 2 import system permease protein LsrD</fullName>
    </recommendedName>
</protein>
<keyword evidence="3" id="KW-0813">Transport</keyword>
<gene>
    <name evidence="12" type="ORF">ABGN05_21840</name>
</gene>
<comment type="function">
    <text evidence="9">Part of the ABC transporter complex LsrABCD involved in autoinducer 2 (AI-2) import. Probably responsible for the translocation of the substrate across the membrane.</text>
</comment>
<dbReference type="Proteomes" id="UP001556692">
    <property type="component" value="Unassembled WGS sequence"/>
</dbReference>
<evidence type="ECO:0000256" key="7">
    <source>
        <dbReference type="ARBA" id="ARBA00022989"/>
    </source>
</evidence>
<comment type="caution">
    <text evidence="12">The sequence shown here is derived from an EMBL/GenBank/DDBJ whole genome shotgun (WGS) entry which is preliminary data.</text>
</comment>
<feature type="transmembrane region" description="Helical" evidence="11">
    <location>
        <begin position="217"/>
        <end position="242"/>
    </location>
</feature>
<evidence type="ECO:0000256" key="4">
    <source>
        <dbReference type="ARBA" id="ARBA00022475"/>
    </source>
</evidence>
<evidence type="ECO:0000313" key="12">
    <source>
        <dbReference type="EMBL" id="MEX0408309.1"/>
    </source>
</evidence>
<feature type="transmembrane region" description="Helical" evidence="11">
    <location>
        <begin position="277"/>
        <end position="298"/>
    </location>
</feature>
<evidence type="ECO:0000256" key="2">
    <source>
        <dbReference type="ARBA" id="ARBA00011262"/>
    </source>
</evidence>
<evidence type="ECO:0000256" key="11">
    <source>
        <dbReference type="SAM" id="Phobius"/>
    </source>
</evidence>
<dbReference type="Pfam" id="PF02653">
    <property type="entry name" value="BPD_transp_2"/>
    <property type="match status" value="1"/>
</dbReference>
<keyword evidence="6 11" id="KW-0812">Transmembrane</keyword>
<reference evidence="12 13" key="1">
    <citation type="submission" date="2024-05" db="EMBL/GenBank/DDBJ databases">
        <authorList>
            <person name="Jiang F."/>
        </authorList>
    </citation>
    <scope>NUCLEOTIDE SEQUENCE [LARGE SCALE GENOMIC DNA]</scope>
    <source>
        <strain evidence="12 13">LZ166</strain>
    </source>
</reference>
<evidence type="ECO:0000256" key="9">
    <source>
        <dbReference type="ARBA" id="ARBA00025439"/>
    </source>
</evidence>
<organism evidence="12 13">
    <name type="scientific">Aquibium pacificus</name>
    <dbReference type="NCBI Taxonomy" id="3153579"/>
    <lineage>
        <taxon>Bacteria</taxon>
        <taxon>Pseudomonadati</taxon>
        <taxon>Pseudomonadota</taxon>
        <taxon>Alphaproteobacteria</taxon>
        <taxon>Hyphomicrobiales</taxon>
        <taxon>Phyllobacteriaceae</taxon>
        <taxon>Aquibium</taxon>
    </lineage>
</organism>